<feature type="region of interest" description="Disordered" evidence="1">
    <location>
        <begin position="467"/>
        <end position="513"/>
    </location>
</feature>
<accession>A0ABW9KL77</accession>
<keyword evidence="3" id="KW-1185">Reference proteome</keyword>
<comment type="caution">
    <text evidence="2">The sequence shown here is derived from an EMBL/GenBank/DDBJ whole genome shotgun (WGS) entry which is preliminary data.</text>
</comment>
<feature type="compositionally biased region" description="Basic and acidic residues" evidence="1">
    <location>
        <begin position="467"/>
        <end position="501"/>
    </location>
</feature>
<evidence type="ECO:0000313" key="2">
    <source>
        <dbReference type="EMBL" id="MFN2976557.1"/>
    </source>
</evidence>
<reference evidence="2 3" key="1">
    <citation type="submission" date="2024-12" db="EMBL/GenBank/DDBJ databases">
        <authorList>
            <person name="Lee Y."/>
        </authorList>
    </citation>
    <scope>NUCLEOTIDE SEQUENCE [LARGE SCALE GENOMIC DNA]</scope>
    <source>
        <strain evidence="2 3">03SUJ4</strain>
    </source>
</reference>
<dbReference type="Proteomes" id="UP001634747">
    <property type="component" value="Unassembled WGS sequence"/>
</dbReference>
<organism evidence="2 3">
    <name type="scientific">Terriglobus aquaticus</name>
    <dbReference type="NCBI Taxonomy" id="940139"/>
    <lineage>
        <taxon>Bacteria</taxon>
        <taxon>Pseudomonadati</taxon>
        <taxon>Acidobacteriota</taxon>
        <taxon>Terriglobia</taxon>
        <taxon>Terriglobales</taxon>
        <taxon>Acidobacteriaceae</taxon>
        <taxon>Terriglobus</taxon>
    </lineage>
</organism>
<protein>
    <submittedName>
        <fullName evidence="2">Magnesium chelatase</fullName>
    </submittedName>
</protein>
<dbReference type="InterPro" id="IPR027417">
    <property type="entry name" value="P-loop_NTPase"/>
</dbReference>
<evidence type="ECO:0000256" key="1">
    <source>
        <dbReference type="SAM" id="MobiDB-lite"/>
    </source>
</evidence>
<name>A0ABW9KL77_9BACT</name>
<dbReference type="SUPFAM" id="SSF52540">
    <property type="entry name" value="P-loop containing nucleoside triphosphate hydrolases"/>
    <property type="match status" value="1"/>
</dbReference>
<dbReference type="PANTHER" id="PTHR30267:SF2">
    <property type="entry name" value="PROTEIN PRKA"/>
    <property type="match status" value="1"/>
</dbReference>
<sequence length="513" mass="57394">MKPNPSLPEHLPQTLGELRQSEWTEARVSRSVKDELRDNLISKVRAGETIFPGIVGYEDTVVPQIVNAVLSRQNFILLGLRGQAKSRILRGLTTLLDPIVPYIAGSEIRDNPYRPLAQSSKLLIAEHGDATPIAWLTPDERFVEKLATPDVTVADLIGDVDPIKAARSGEQLSSELTMHYGLLPRANRGIFAVNEVPDLAGKIQVALFNIMQEGDVQIKGYPVRLQLDVALTFSANPEDYTARGKIVTPLKDRIGSEIRTHYLDSLEQAIAVTEQEAWSTRAALDIHIPRYVREVVEQIAFVAREDKRVDKRSGVSQRLPISVMELVISNAERRALVHNETVAVPRIGDIYTALPGITGKIELEYEGEMRGADTVVRDIIRTAVARTFDGYFADTNTQQIEQWFNLGGTVQLSDATAAEDSLKELQGIQGLFEKLKPLGLEKRANAESLVSAAEFLLEGMTAHKRLSRSEERNFSAAERQSRKDKAQNFGEEVRDRERENAEWQSRNRKRNFN</sequence>
<dbReference type="RefSeq" id="WP_263411969.1">
    <property type="nucleotide sequence ID" value="NZ_BAABBH010000001.1"/>
</dbReference>
<dbReference type="Gene3D" id="3.40.50.300">
    <property type="entry name" value="P-loop containing nucleotide triphosphate hydrolases"/>
    <property type="match status" value="1"/>
</dbReference>
<dbReference type="EMBL" id="JBJYXY010000001">
    <property type="protein sequence ID" value="MFN2976557.1"/>
    <property type="molecule type" value="Genomic_DNA"/>
</dbReference>
<proteinExistence type="predicted"/>
<dbReference type="PANTHER" id="PTHR30267">
    <property type="entry name" value="PROTEIN KINASE PRKA"/>
    <property type="match status" value="1"/>
</dbReference>
<evidence type="ECO:0000313" key="3">
    <source>
        <dbReference type="Proteomes" id="UP001634747"/>
    </source>
</evidence>
<gene>
    <name evidence="2" type="ORF">ACK2TP_12355</name>
</gene>